<evidence type="ECO:0000256" key="4">
    <source>
        <dbReference type="ARBA" id="ARBA00022723"/>
    </source>
</evidence>
<evidence type="ECO:0000256" key="7">
    <source>
        <dbReference type="ARBA" id="ARBA00038093"/>
    </source>
</evidence>
<dbReference type="GO" id="GO:0004540">
    <property type="term" value="F:RNA nuclease activity"/>
    <property type="evidence" value="ECO:0007669"/>
    <property type="project" value="InterPro"/>
</dbReference>
<organism evidence="10 11">
    <name type="scientific">Sphingomonas oligophenolica</name>
    <dbReference type="NCBI Taxonomy" id="301154"/>
    <lineage>
        <taxon>Bacteria</taxon>
        <taxon>Pseudomonadati</taxon>
        <taxon>Pseudomonadota</taxon>
        <taxon>Alphaproteobacteria</taxon>
        <taxon>Sphingomonadales</taxon>
        <taxon>Sphingomonadaceae</taxon>
        <taxon>Sphingomonas</taxon>
    </lineage>
</organism>
<accession>A0A502CKM8</accession>
<evidence type="ECO:0000313" key="10">
    <source>
        <dbReference type="EMBL" id="TPG12326.1"/>
    </source>
</evidence>
<evidence type="ECO:0000259" key="9">
    <source>
        <dbReference type="Pfam" id="PF01850"/>
    </source>
</evidence>
<feature type="binding site" evidence="8">
    <location>
        <position position="94"/>
    </location>
    <ligand>
        <name>Mg(2+)</name>
        <dbReference type="ChEBI" id="CHEBI:18420"/>
    </ligand>
</feature>
<dbReference type="Pfam" id="PF01850">
    <property type="entry name" value="PIN"/>
    <property type="match status" value="1"/>
</dbReference>
<evidence type="ECO:0000256" key="8">
    <source>
        <dbReference type="HAMAP-Rule" id="MF_00265"/>
    </source>
</evidence>
<keyword evidence="8" id="KW-0800">Toxin</keyword>
<feature type="binding site" evidence="8">
    <location>
        <position position="5"/>
    </location>
    <ligand>
        <name>Mg(2+)</name>
        <dbReference type="ChEBI" id="CHEBI:18420"/>
    </ligand>
</feature>
<dbReference type="InterPro" id="IPR050556">
    <property type="entry name" value="Type_II_TA_system_RNase"/>
</dbReference>
<evidence type="ECO:0000256" key="6">
    <source>
        <dbReference type="ARBA" id="ARBA00022842"/>
    </source>
</evidence>
<keyword evidence="11" id="KW-1185">Reference proteome</keyword>
<evidence type="ECO:0000256" key="3">
    <source>
        <dbReference type="ARBA" id="ARBA00022722"/>
    </source>
</evidence>
<evidence type="ECO:0000256" key="5">
    <source>
        <dbReference type="ARBA" id="ARBA00022801"/>
    </source>
</evidence>
<keyword evidence="4 8" id="KW-0479">Metal-binding</keyword>
<evidence type="ECO:0000256" key="2">
    <source>
        <dbReference type="ARBA" id="ARBA00022649"/>
    </source>
</evidence>
<dbReference type="HAMAP" id="MF_00265">
    <property type="entry name" value="VapC_Nob1"/>
    <property type="match status" value="1"/>
</dbReference>
<dbReference type="InterPro" id="IPR002716">
    <property type="entry name" value="PIN_dom"/>
</dbReference>
<evidence type="ECO:0000256" key="1">
    <source>
        <dbReference type="ARBA" id="ARBA00001946"/>
    </source>
</evidence>
<name>A0A502CKM8_9SPHN</name>
<sequence>MYLLDTNACLDFTLARSDRLRARVRAQNGVGMAISSITLAELRFSAGRLQSDPADERRLDVFVSILVVHPFDDDAAEAYGKLGAQIAVRRNSFDRLIAAHALSLGLTLVTNNERDFADIPGLRVENWTL</sequence>
<evidence type="ECO:0000313" key="11">
    <source>
        <dbReference type="Proteomes" id="UP000318413"/>
    </source>
</evidence>
<dbReference type="EC" id="3.1.-.-" evidence="8"/>
<comment type="similarity">
    <text evidence="7 8">Belongs to the PINc/VapC protein family.</text>
</comment>
<proteinExistence type="inferred from homology"/>
<dbReference type="RefSeq" id="WP_140871007.1">
    <property type="nucleotide sequence ID" value="NZ_RCZK01000006.1"/>
</dbReference>
<keyword evidence="2 8" id="KW-1277">Toxin-antitoxin system</keyword>
<keyword evidence="6 8" id="KW-0460">Magnesium</keyword>
<dbReference type="PANTHER" id="PTHR33653:SF1">
    <property type="entry name" value="RIBONUCLEASE VAPC2"/>
    <property type="match status" value="1"/>
</dbReference>
<dbReference type="CDD" id="cd18736">
    <property type="entry name" value="PIN_CcVapC1-like"/>
    <property type="match status" value="1"/>
</dbReference>
<dbReference type="InterPro" id="IPR022907">
    <property type="entry name" value="VapC_family"/>
</dbReference>
<dbReference type="Gene3D" id="3.40.50.1010">
    <property type="entry name" value="5'-nuclease"/>
    <property type="match status" value="1"/>
</dbReference>
<reference evidence="10 11" key="1">
    <citation type="journal article" date="2019" name="Environ. Microbiol.">
        <title>Species interactions and distinct microbial communities in high Arctic permafrost affected cryosols are associated with the CH4 and CO2 gas fluxes.</title>
        <authorList>
            <person name="Altshuler I."/>
            <person name="Hamel J."/>
            <person name="Turney S."/>
            <person name="Magnuson E."/>
            <person name="Levesque R."/>
            <person name="Greer C."/>
            <person name="Whyte L.G."/>
        </authorList>
    </citation>
    <scope>NUCLEOTIDE SEQUENCE [LARGE SCALE GENOMIC DNA]</scope>
    <source>
        <strain evidence="10 11">S5.1</strain>
    </source>
</reference>
<dbReference type="EMBL" id="RCZK01000006">
    <property type="protein sequence ID" value="TPG12326.1"/>
    <property type="molecule type" value="Genomic_DNA"/>
</dbReference>
<dbReference type="InterPro" id="IPR029060">
    <property type="entry name" value="PIN-like_dom_sf"/>
</dbReference>
<gene>
    <name evidence="8" type="primary">vapC</name>
    <name evidence="10" type="ORF">EAH84_09130</name>
</gene>
<dbReference type="OrthoDB" id="9796690at2"/>
<dbReference type="GO" id="GO:0000287">
    <property type="term" value="F:magnesium ion binding"/>
    <property type="evidence" value="ECO:0007669"/>
    <property type="project" value="UniProtKB-UniRule"/>
</dbReference>
<comment type="function">
    <text evidence="8">Toxic component of a toxin-antitoxin (TA) system. An RNase.</text>
</comment>
<keyword evidence="3 8" id="KW-0540">Nuclease</keyword>
<comment type="cofactor">
    <cofactor evidence="1 8">
        <name>Mg(2+)</name>
        <dbReference type="ChEBI" id="CHEBI:18420"/>
    </cofactor>
</comment>
<dbReference type="GO" id="GO:0090729">
    <property type="term" value="F:toxin activity"/>
    <property type="evidence" value="ECO:0007669"/>
    <property type="project" value="UniProtKB-KW"/>
</dbReference>
<dbReference type="Proteomes" id="UP000318413">
    <property type="component" value="Unassembled WGS sequence"/>
</dbReference>
<protein>
    <recommendedName>
        <fullName evidence="8">Ribonuclease VapC</fullName>
        <shortName evidence="8">RNase VapC</shortName>
        <ecNumber evidence="8">3.1.-.-</ecNumber>
    </recommendedName>
    <alternativeName>
        <fullName evidence="8">Toxin VapC</fullName>
    </alternativeName>
</protein>
<dbReference type="PANTHER" id="PTHR33653">
    <property type="entry name" value="RIBONUCLEASE VAPC2"/>
    <property type="match status" value="1"/>
</dbReference>
<dbReference type="GO" id="GO:0016787">
    <property type="term" value="F:hydrolase activity"/>
    <property type="evidence" value="ECO:0007669"/>
    <property type="project" value="UniProtKB-KW"/>
</dbReference>
<feature type="domain" description="PIN" evidence="9">
    <location>
        <begin position="2"/>
        <end position="120"/>
    </location>
</feature>
<comment type="caution">
    <text evidence="10">The sequence shown here is derived from an EMBL/GenBank/DDBJ whole genome shotgun (WGS) entry which is preliminary data.</text>
</comment>
<keyword evidence="5 8" id="KW-0378">Hydrolase</keyword>
<dbReference type="AlphaFoldDB" id="A0A502CKM8"/>
<dbReference type="SUPFAM" id="SSF88723">
    <property type="entry name" value="PIN domain-like"/>
    <property type="match status" value="1"/>
</dbReference>